<organism evidence="2 3">
    <name type="scientific">Aureococcus anophagefferens</name>
    <name type="common">Harmful bloom alga</name>
    <dbReference type="NCBI Taxonomy" id="44056"/>
    <lineage>
        <taxon>Eukaryota</taxon>
        <taxon>Sar</taxon>
        <taxon>Stramenopiles</taxon>
        <taxon>Ochrophyta</taxon>
        <taxon>Pelagophyceae</taxon>
        <taxon>Pelagomonadales</taxon>
        <taxon>Pelagomonadaceae</taxon>
        <taxon>Aureococcus</taxon>
    </lineage>
</organism>
<dbReference type="PROSITE" id="PS50176">
    <property type="entry name" value="ARM_REPEAT"/>
    <property type="match status" value="2"/>
</dbReference>
<dbReference type="SMART" id="SM00185">
    <property type="entry name" value="ARM"/>
    <property type="match status" value="3"/>
</dbReference>
<dbReference type="PANTHER" id="PTHR23315">
    <property type="entry name" value="U BOX DOMAIN-CONTAINING"/>
    <property type="match status" value="1"/>
</dbReference>
<dbReference type="Pfam" id="PF00514">
    <property type="entry name" value="Arm"/>
    <property type="match status" value="1"/>
</dbReference>
<sequence length="252" mass="27018">MNDLDAAIAALQGDDVVVEAEAALKLWLLAARNDHHTVAIREAGGIRLLVALLESRRHRLKLHHSKLIPTVSKALKQLAQNEENKVAIREAGGIPVFVALLSSSSFGTRQSAADALLTLSHLDAENKVAIREAGGVPPLLALVESSGPISSIPWPTAQRQNLHATAARALLSLSCDNDDNAVAIALARGRVEAFVELARRGRVVVCAEFFVQNAGAAAKRKAALVVAALLRDFYKLAGRIPRYARPIIESYL</sequence>
<protein>
    <recommendedName>
        <fullName evidence="4">Armadillo repeat-containing domain-containing protein</fullName>
    </recommendedName>
</protein>
<dbReference type="InterPro" id="IPR000225">
    <property type="entry name" value="Armadillo"/>
</dbReference>
<evidence type="ECO:0008006" key="4">
    <source>
        <dbReference type="Google" id="ProtNLM"/>
    </source>
</evidence>
<gene>
    <name evidence="2" type="ORF">SO694_00044035</name>
</gene>
<dbReference type="Proteomes" id="UP001363151">
    <property type="component" value="Unassembled WGS sequence"/>
</dbReference>
<name>A0ABR1G7N8_AURAN</name>
<feature type="repeat" description="ARM" evidence="1">
    <location>
        <begin position="92"/>
        <end position="134"/>
    </location>
</feature>
<keyword evidence="3" id="KW-1185">Reference proteome</keyword>
<dbReference type="EMBL" id="JBBJCI010000083">
    <property type="protein sequence ID" value="KAK7249047.1"/>
    <property type="molecule type" value="Genomic_DNA"/>
</dbReference>
<dbReference type="InterPro" id="IPR011989">
    <property type="entry name" value="ARM-like"/>
</dbReference>
<evidence type="ECO:0000256" key="1">
    <source>
        <dbReference type="PROSITE-ProRule" id="PRU00259"/>
    </source>
</evidence>
<dbReference type="PANTHER" id="PTHR23315:SF7">
    <property type="entry name" value="U-BOX DOMAIN-CONTAINING PROTEIN 4"/>
    <property type="match status" value="1"/>
</dbReference>
<feature type="repeat" description="ARM" evidence="1">
    <location>
        <begin position="44"/>
        <end position="93"/>
    </location>
</feature>
<accession>A0ABR1G7N8</accession>
<evidence type="ECO:0000313" key="2">
    <source>
        <dbReference type="EMBL" id="KAK7249047.1"/>
    </source>
</evidence>
<comment type="caution">
    <text evidence="2">The sequence shown here is derived from an EMBL/GenBank/DDBJ whole genome shotgun (WGS) entry which is preliminary data.</text>
</comment>
<dbReference type="InterPro" id="IPR016024">
    <property type="entry name" value="ARM-type_fold"/>
</dbReference>
<reference evidence="2 3" key="1">
    <citation type="submission" date="2024-03" db="EMBL/GenBank/DDBJ databases">
        <title>Aureococcus anophagefferens CCMP1851 and Kratosvirus quantuckense: Draft genome of a second virus-susceptible host strain in the model system.</title>
        <authorList>
            <person name="Chase E."/>
            <person name="Truchon A.R."/>
            <person name="Schepens W."/>
            <person name="Wilhelm S.W."/>
        </authorList>
    </citation>
    <scope>NUCLEOTIDE SEQUENCE [LARGE SCALE GENOMIC DNA]</scope>
    <source>
        <strain evidence="2 3">CCMP1851</strain>
    </source>
</reference>
<dbReference type="Gene3D" id="1.25.10.10">
    <property type="entry name" value="Leucine-rich Repeat Variant"/>
    <property type="match status" value="2"/>
</dbReference>
<proteinExistence type="predicted"/>
<evidence type="ECO:0000313" key="3">
    <source>
        <dbReference type="Proteomes" id="UP001363151"/>
    </source>
</evidence>
<dbReference type="SUPFAM" id="SSF48371">
    <property type="entry name" value="ARM repeat"/>
    <property type="match status" value="1"/>
</dbReference>